<keyword evidence="12" id="KW-0539">Nucleus</keyword>
<organism evidence="13">
    <name type="scientific">Heligmosomoides polygyrus</name>
    <name type="common">Parasitic roundworm</name>
    <dbReference type="NCBI Taxonomy" id="6339"/>
    <lineage>
        <taxon>Eukaryota</taxon>
        <taxon>Metazoa</taxon>
        <taxon>Ecdysozoa</taxon>
        <taxon>Nematoda</taxon>
        <taxon>Chromadorea</taxon>
        <taxon>Rhabditida</taxon>
        <taxon>Rhabditina</taxon>
        <taxon>Rhabditomorpha</taxon>
        <taxon>Strongyloidea</taxon>
        <taxon>Heligmosomidae</taxon>
        <taxon>Heligmosomoides</taxon>
    </lineage>
</organism>
<dbReference type="AlphaFoldDB" id="A0A3P7ZDL3"/>
<evidence type="ECO:0000313" key="13">
    <source>
        <dbReference type="EMBL" id="VDP00007.1"/>
    </source>
</evidence>
<accession>A0A3P7ZDL3</accession>
<reference evidence="13" key="1">
    <citation type="submission" date="2018-11" db="EMBL/GenBank/DDBJ databases">
        <authorList>
            <consortium name="Pathogen Informatics"/>
        </authorList>
    </citation>
    <scope>NUCLEOTIDE SEQUENCE [LARGE SCALE GENOMIC DNA]</scope>
</reference>
<keyword evidence="7" id="KW-0653">Protein transport</keyword>
<dbReference type="EMBL" id="UZAH01028418">
    <property type="protein sequence ID" value="VDP00007.1"/>
    <property type="molecule type" value="Genomic_DNA"/>
</dbReference>
<dbReference type="GO" id="GO:0051028">
    <property type="term" value="P:mRNA transport"/>
    <property type="evidence" value="ECO:0007669"/>
    <property type="project" value="UniProtKB-KW"/>
</dbReference>
<keyword evidence="11" id="KW-0472">Membrane</keyword>
<evidence type="ECO:0000256" key="11">
    <source>
        <dbReference type="ARBA" id="ARBA00023136"/>
    </source>
</evidence>
<proteinExistence type="inferred from homology"/>
<dbReference type="PANTHER" id="PTHR13269:SF6">
    <property type="entry name" value="NUCLEOPORIN NDC1"/>
    <property type="match status" value="1"/>
</dbReference>
<dbReference type="OrthoDB" id="67850at2759"/>
<evidence type="ECO:0000256" key="7">
    <source>
        <dbReference type="ARBA" id="ARBA00022927"/>
    </source>
</evidence>
<keyword evidence="4" id="KW-0813">Transport</keyword>
<dbReference type="GO" id="GO:0030674">
    <property type="term" value="F:protein-macromolecule adaptor activity"/>
    <property type="evidence" value="ECO:0007669"/>
    <property type="project" value="TreeGrafter"/>
</dbReference>
<gene>
    <name evidence="13" type="ORF">HPBE_LOCUS14559</name>
</gene>
<protein>
    <submittedName>
        <fullName evidence="13">Uncharacterized protein</fullName>
    </submittedName>
</protein>
<evidence type="ECO:0000256" key="2">
    <source>
        <dbReference type="ARBA" id="ARBA00004567"/>
    </source>
</evidence>
<keyword evidence="6" id="KW-0509">mRNA transport</keyword>
<dbReference type="PANTHER" id="PTHR13269">
    <property type="entry name" value="NUCLEOPORIN NDC1"/>
    <property type="match status" value="1"/>
</dbReference>
<dbReference type="GO" id="GO:0015031">
    <property type="term" value="P:protein transport"/>
    <property type="evidence" value="ECO:0007669"/>
    <property type="project" value="UniProtKB-KW"/>
</dbReference>
<evidence type="ECO:0000256" key="10">
    <source>
        <dbReference type="ARBA" id="ARBA00023132"/>
    </source>
</evidence>
<name>A0A3P7ZDL3_HELPZ</name>
<evidence type="ECO:0000256" key="6">
    <source>
        <dbReference type="ARBA" id="ARBA00022816"/>
    </source>
</evidence>
<evidence type="ECO:0000256" key="8">
    <source>
        <dbReference type="ARBA" id="ARBA00022989"/>
    </source>
</evidence>
<dbReference type="GO" id="GO:0070762">
    <property type="term" value="C:nuclear pore transmembrane ring"/>
    <property type="evidence" value="ECO:0007669"/>
    <property type="project" value="TreeGrafter"/>
</dbReference>
<sequence length="337" mass="38916">MILSTLTSFFFSGLFSYGWASLLLIFNVWFHTYDIVIVFGQLFATKALLKLVRHIVMRPISFPLPPSFVVHTPTPEQTRTLTVVLESQSSLLKLFAFTDLRRIAWTDRNRRLEVFSLSQPGGHPRNWTNISSACINVLEPYLVQNVSSRLESYGMDKDRGDLSDDDFAEVDREMLMMPHKSRKQRERAEYVFGLYLLAVAGRCTCQHSSLTERPEVIHRSRRYGRLGWQKIQAGNLRDSQHRFRLRYHTPFRPNIHEDRYGVVLKDLPGIIGVLVQLIQTIDKYFRLKAVSAKVKLIDATLQAALLRISGKFGEHFKALDLSREQLQTIKMVCQSDI</sequence>
<evidence type="ECO:0000256" key="1">
    <source>
        <dbReference type="ARBA" id="ARBA00004232"/>
    </source>
</evidence>
<comment type="subcellular location">
    <subcellularLocation>
        <location evidence="1">Nucleus membrane</location>
        <topology evidence="1">Multi-pass membrane protein</topology>
    </subcellularLocation>
    <subcellularLocation>
        <location evidence="2">Nucleus</location>
        <location evidence="2">Nuclear pore complex</location>
    </subcellularLocation>
</comment>
<comment type="similarity">
    <text evidence="3">Belongs to the NDC1 family.</text>
</comment>
<evidence type="ECO:0000256" key="3">
    <source>
        <dbReference type="ARBA" id="ARBA00005760"/>
    </source>
</evidence>
<dbReference type="GO" id="GO:0006999">
    <property type="term" value="P:nuclear pore organization"/>
    <property type="evidence" value="ECO:0007669"/>
    <property type="project" value="TreeGrafter"/>
</dbReference>
<evidence type="ECO:0000256" key="5">
    <source>
        <dbReference type="ARBA" id="ARBA00022692"/>
    </source>
</evidence>
<dbReference type="InterPro" id="IPR019049">
    <property type="entry name" value="Nucleoporin_prot_Ndc1/Nup"/>
</dbReference>
<keyword evidence="5" id="KW-0812">Transmembrane</keyword>
<dbReference type="Pfam" id="PF09531">
    <property type="entry name" value="Ndc1_Nup"/>
    <property type="match status" value="2"/>
</dbReference>
<evidence type="ECO:0000256" key="12">
    <source>
        <dbReference type="ARBA" id="ARBA00023242"/>
    </source>
</evidence>
<keyword evidence="9" id="KW-0811">Translocation</keyword>
<keyword evidence="10" id="KW-0906">Nuclear pore complex</keyword>
<evidence type="ECO:0000256" key="9">
    <source>
        <dbReference type="ARBA" id="ARBA00023010"/>
    </source>
</evidence>
<evidence type="ECO:0000256" key="4">
    <source>
        <dbReference type="ARBA" id="ARBA00022448"/>
    </source>
</evidence>
<dbReference type="GO" id="GO:0031965">
    <property type="term" value="C:nuclear membrane"/>
    <property type="evidence" value="ECO:0007669"/>
    <property type="project" value="UniProtKB-SubCell"/>
</dbReference>
<keyword evidence="8" id="KW-1133">Transmembrane helix</keyword>